<feature type="signal peptide" evidence="1">
    <location>
        <begin position="1"/>
        <end position="18"/>
    </location>
</feature>
<dbReference type="AlphaFoldDB" id="A0A9N8ED09"/>
<keyword evidence="1" id="KW-0732">Signal</keyword>
<evidence type="ECO:0000256" key="1">
    <source>
        <dbReference type="SAM" id="SignalP"/>
    </source>
</evidence>
<comment type="caution">
    <text evidence="2">The sequence shown here is derived from an EMBL/GenBank/DDBJ whole genome shotgun (WGS) entry which is preliminary data.</text>
</comment>
<sequence length="394" mass="42908">MMQLRPLLSLLLVPVVAAHGNLRSPERRNLQSISLASNQIAFNCQYDMQLSDNGETSGVSSSPDDNNSFTTAAYGWIQNAISAAQGAQSTTGEAAWSYDSMANTIRYTVFYTPVQHVMSVQYIVDFNELVAPTDEVGWVAAMNSNLDTGNLLSATSGISGIFRFLSSVENVQCEHVAASAGSRIVFEEAYVLPFRLNWAFNTSNQLAPPGEFQAAVNATEKWIAENWENTYGVMTTWRNRNELQNVDIFQRYTAFSQSSAESGLNRYQQQLGLYVQLVVGANNITDVPTVSSYLETLQLTYPLGDFVTELNNFMNEYLQPGIRILPGTQQSYAVIPTFEVSNINDSGSRTGPADDVFYTDYASVSVDLNQAALDAARANAGYGAGNGVGVGNGV</sequence>
<dbReference type="Proteomes" id="UP001153069">
    <property type="component" value="Unassembled WGS sequence"/>
</dbReference>
<gene>
    <name evidence="2" type="ORF">SEMRO_996_G229250.1</name>
</gene>
<name>A0A9N8ED09_9STRA</name>
<organism evidence="2 3">
    <name type="scientific">Seminavis robusta</name>
    <dbReference type="NCBI Taxonomy" id="568900"/>
    <lineage>
        <taxon>Eukaryota</taxon>
        <taxon>Sar</taxon>
        <taxon>Stramenopiles</taxon>
        <taxon>Ochrophyta</taxon>
        <taxon>Bacillariophyta</taxon>
        <taxon>Bacillariophyceae</taxon>
        <taxon>Bacillariophycidae</taxon>
        <taxon>Naviculales</taxon>
        <taxon>Naviculaceae</taxon>
        <taxon>Seminavis</taxon>
    </lineage>
</organism>
<keyword evidence="3" id="KW-1185">Reference proteome</keyword>
<protein>
    <submittedName>
        <fullName evidence="2">Uncharacterized protein</fullName>
    </submittedName>
</protein>
<reference evidence="2" key="1">
    <citation type="submission" date="2020-06" db="EMBL/GenBank/DDBJ databases">
        <authorList>
            <consortium name="Plant Systems Biology data submission"/>
        </authorList>
    </citation>
    <scope>NUCLEOTIDE SEQUENCE</scope>
    <source>
        <strain evidence="2">D6</strain>
    </source>
</reference>
<accession>A0A9N8ED09</accession>
<feature type="chain" id="PRO_5040294442" evidence="1">
    <location>
        <begin position="19"/>
        <end position="394"/>
    </location>
</feature>
<evidence type="ECO:0000313" key="2">
    <source>
        <dbReference type="EMBL" id="CAB9519187.1"/>
    </source>
</evidence>
<proteinExistence type="predicted"/>
<dbReference type="EMBL" id="CAICTM010000994">
    <property type="protein sequence ID" value="CAB9519187.1"/>
    <property type="molecule type" value="Genomic_DNA"/>
</dbReference>
<evidence type="ECO:0000313" key="3">
    <source>
        <dbReference type="Proteomes" id="UP001153069"/>
    </source>
</evidence>